<feature type="transmembrane region" description="Helical" evidence="1">
    <location>
        <begin position="25"/>
        <end position="46"/>
    </location>
</feature>
<evidence type="ECO:0000259" key="2">
    <source>
        <dbReference type="Pfam" id="PF00924"/>
    </source>
</evidence>
<evidence type="ECO:0000313" key="4">
    <source>
        <dbReference type="Proteomes" id="UP000181790"/>
    </source>
</evidence>
<dbReference type="Proteomes" id="UP000181790">
    <property type="component" value="Unassembled WGS sequence"/>
</dbReference>
<dbReference type="PANTHER" id="PTHR30221">
    <property type="entry name" value="SMALL-CONDUCTANCE MECHANOSENSITIVE CHANNEL"/>
    <property type="match status" value="1"/>
</dbReference>
<name>A0A1S2VT96_9BACT</name>
<dbReference type="InterPro" id="IPR008910">
    <property type="entry name" value="MSC_TM_helix"/>
</dbReference>
<feature type="transmembrane region" description="Helical" evidence="1">
    <location>
        <begin position="113"/>
        <end position="138"/>
    </location>
</feature>
<dbReference type="GO" id="GO:0016020">
    <property type="term" value="C:membrane"/>
    <property type="evidence" value="ECO:0007669"/>
    <property type="project" value="InterPro"/>
</dbReference>
<organism evidence="3 4">
    <name type="scientific">Arsenicibacter rosenii</name>
    <dbReference type="NCBI Taxonomy" id="1750698"/>
    <lineage>
        <taxon>Bacteria</taxon>
        <taxon>Pseudomonadati</taxon>
        <taxon>Bacteroidota</taxon>
        <taxon>Cytophagia</taxon>
        <taxon>Cytophagales</taxon>
        <taxon>Spirosomataceae</taxon>
        <taxon>Arsenicibacter</taxon>
    </lineage>
</organism>
<evidence type="ECO:0000313" key="3">
    <source>
        <dbReference type="EMBL" id="OIN61138.1"/>
    </source>
</evidence>
<dbReference type="Pfam" id="PF00924">
    <property type="entry name" value="MS_channel_2nd"/>
    <property type="match status" value="1"/>
</dbReference>
<proteinExistence type="predicted"/>
<comment type="caution">
    <text evidence="3">The sequence shown here is derived from an EMBL/GenBank/DDBJ whole genome shotgun (WGS) entry which is preliminary data.</text>
</comment>
<keyword evidence="4" id="KW-1185">Reference proteome</keyword>
<sequence>MQSSPDIYGIMMNTVMSFVNSVFSFFPRLIGSAVVLILGFGLARLFSRLALRVLSRIGLDKLGERLNEVQFIRQLQTEIKLSEVISKIIYYFVLLIFITASTETLGVEAISKMIQSLVAFIPRLIAAAIMLQIGIMVADALKKAVTTLAASFNIPSARNLGTVVFAFVLLVVIISALSQAGINTTLLESSFNLLIGGAIFAFALGYGLSSKEIMVNTLSSIYSRSQFEIGQRIRIDDIEGTITSINQSTILLQTGKDITRIPMSTLQNKIVVYLGAAEPEEQEAPQPHFQPDGIDSHP</sequence>
<dbReference type="OrthoDB" id="1493289at2"/>
<protein>
    <recommendedName>
        <fullName evidence="2">Mechanosensitive ion channel MscS domain-containing protein</fullName>
    </recommendedName>
</protein>
<dbReference type="InterPro" id="IPR045275">
    <property type="entry name" value="MscS_archaea/bacteria_type"/>
</dbReference>
<dbReference type="Pfam" id="PF05552">
    <property type="entry name" value="MS_channel_1st_1"/>
    <property type="match status" value="2"/>
</dbReference>
<dbReference type="InterPro" id="IPR006685">
    <property type="entry name" value="MscS_channel_2nd"/>
</dbReference>
<dbReference type="PANTHER" id="PTHR30221:SF1">
    <property type="entry name" value="SMALL-CONDUCTANCE MECHANOSENSITIVE CHANNEL"/>
    <property type="match status" value="1"/>
</dbReference>
<dbReference type="AlphaFoldDB" id="A0A1S2VT96"/>
<gene>
    <name evidence="3" type="ORF">BLX24_03495</name>
</gene>
<keyword evidence="1" id="KW-1133">Transmembrane helix</keyword>
<feature type="transmembrane region" description="Helical" evidence="1">
    <location>
        <begin position="88"/>
        <end position="107"/>
    </location>
</feature>
<dbReference type="GO" id="GO:0008381">
    <property type="term" value="F:mechanosensitive monoatomic ion channel activity"/>
    <property type="evidence" value="ECO:0007669"/>
    <property type="project" value="InterPro"/>
</dbReference>
<keyword evidence="1" id="KW-0812">Transmembrane</keyword>
<dbReference type="EMBL" id="MORL01000001">
    <property type="protein sequence ID" value="OIN61138.1"/>
    <property type="molecule type" value="Genomic_DNA"/>
</dbReference>
<evidence type="ECO:0000256" key="1">
    <source>
        <dbReference type="SAM" id="Phobius"/>
    </source>
</evidence>
<dbReference type="RefSeq" id="WP_071501642.1">
    <property type="nucleotide sequence ID" value="NZ_MORL01000001.1"/>
</dbReference>
<accession>A0A1S2VT96</accession>
<feature type="transmembrane region" description="Helical" evidence="1">
    <location>
        <begin position="159"/>
        <end position="178"/>
    </location>
</feature>
<feature type="transmembrane region" description="Helical" evidence="1">
    <location>
        <begin position="190"/>
        <end position="208"/>
    </location>
</feature>
<dbReference type="Gene3D" id="1.10.287.1260">
    <property type="match status" value="1"/>
</dbReference>
<reference evidence="3 4" key="1">
    <citation type="submission" date="2016-10" db="EMBL/GenBank/DDBJ databases">
        <title>Arsenicibacter rosenii gen. nov., sp. nov., an efficient arsenic-methylating bacterium isolated from an arsenic-contaminated paddy soil.</title>
        <authorList>
            <person name="Huang K."/>
        </authorList>
    </citation>
    <scope>NUCLEOTIDE SEQUENCE [LARGE SCALE GENOMIC DNA]</scope>
    <source>
        <strain evidence="3 4">SM-1</strain>
    </source>
</reference>
<keyword evidence="1" id="KW-0472">Membrane</keyword>
<feature type="domain" description="Mechanosensitive ion channel MscS" evidence="2">
    <location>
        <begin position="222"/>
        <end position="269"/>
    </location>
</feature>